<accession>A0ABS3GEV8</accession>
<protein>
    <submittedName>
        <fullName evidence="1">Uncharacterized protein</fullName>
    </submittedName>
</protein>
<gene>
    <name evidence="1" type="ORF">JR342_09110</name>
</gene>
<name>A0ABS3GEV8_9STRE</name>
<proteinExistence type="predicted"/>
<evidence type="ECO:0000313" key="2">
    <source>
        <dbReference type="Proteomes" id="UP000664801"/>
    </source>
</evidence>
<comment type="caution">
    <text evidence="1">The sequence shown here is derived from an EMBL/GenBank/DDBJ whole genome shotgun (WGS) entry which is preliminary data.</text>
</comment>
<evidence type="ECO:0000313" key="1">
    <source>
        <dbReference type="EMBL" id="MBO0365203.1"/>
    </source>
</evidence>
<reference evidence="2" key="1">
    <citation type="submission" date="2023-07" db="EMBL/GenBank/DDBJ databases">
        <title>Streptococcus vaginalis sp. nov., a novel bacterial species isolated from vaginal swabs of a pregnant woman with diabetes.</title>
        <authorList>
            <person name="Chen Y.-S."/>
        </authorList>
    </citation>
    <scope>NUCLEOTIDE SEQUENCE [LARGE SCALE GENOMIC DNA]</scope>
    <source>
        <strain evidence="2">P1L01</strain>
    </source>
</reference>
<keyword evidence="2" id="KW-1185">Reference proteome</keyword>
<organism evidence="1 2">
    <name type="scientific">Streptococcus vaginalis</name>
    <dbReference type="NCBI Taxonomy" id="2748301"/>
    <lineage>
        <taxon>Bacteria</taxon>
        <taxon>Bacillati</taxon>
        <taxon>Bacillota</taxon>
        <taxon>Bacilli</taxon>
        <taxon>Lactobacillales</taxon>
        <taxon>Streptococcaceae</taxon>
        <taxon>Streptococcus</taxon>
    </lineage>
</organism>
<dbReference type="RefSeq" id="WP_207047767.1">
    <property type="nucleotide sequence ID" value="NZ_JAFINR010000015.1"/>
</dbReference>
<sequence length="83" mass="9151">MANLISEKGLKNSVPVAEIATAIITLSNGRKIEVTNPVMQIVELFQFVENPKNRFLNIGGVMVNINQIATMKWVTQNPIKGDV</sequence>
<dbReference type="Proteomes" id="UP000664801">
    <property type="component" value="Unassembled WGS sequence"/>
</dbReference>
<dbReference type="EMBL" id="JAFINR010000015">
    <property type="protein sequence ID" value="MBO0365203.1"/>
    <property type="molecule type" value="Genomic_DNA"/>
</dbReference>